<comment type="caution">
    <text evidence="6">Lacks conserved residue(s) required for the propagation of feature annotation.</text>
</comment>
<dbReference type="Gene3D" id="1.20.140.150">
    <property type="match status" value="1"/>
</dbReference>
<dbReference type="EMBL" id="KL309242">
    <property type="protein sequence ID" value="KFP52780.1"/>
    <property type="molecule type" value="Genomic_DNA"/>
</dbReference>
<keyword evidence="6" id="KW-0109">Calcium transport</keyword>
<dbReference type="OrthoDB" id="9990458at2759"/>
<feature type="transmembrane region" description="Helical" evidence="6">
    <location>
        <begin position="36"/>
        <end position="58"/>
    </location>
</feature>
<gene>
    <name evidence="7" type="ORF">N323_06030</name>
</gene>
<comment type="similarity">
    <text evidence="2 6">Belongs to the PMP-22/EMP/MP20 family. CACNG subfamily.</text>
</comment>
<dbReference type="GO" id="GO:0016247">
    <property type="term" value="F:channel regulator activity"/>
    <property type="evidence" value="ECO:0007669"/>
    <property type="project" value="TreeGrafter"/>
</dbReference>
<dbReference type="PANTHER" id="PTHR12107">
    <property type="entry name" value="VOLTAGE-DEPENDENT CALCIUM CHANNEL GAMMA SUBUNIT"/>
    <property type="match status" value="1"/>
</dbReference>
<dbReference type="AlphaFoldDB" id="A0A091LCD2"/>
<dbReference type="Proteomes" id="UP000053745">
    <property type="component" value="Unassembled WGS sequence"/>
</dbReference>
<dbReference type="GO" id="GO:0099590">
    <property type="term" value="P:neurotransmitter receptor internalization"/>
    <property type="evidence" value="ECO:0007669"/>
    <property type="project" value="TreeGrafter"/>
</dbReference>
<keyword evidence="3 6" id="KW-0812">Transmembrane</keyword>
<evidence type="ECO:0000256" key="3">
    <source>
        <dbReference type="ARBA" id="ARBA00022692"/>
    </source>
</evidence>
<accession>A0A091LCD2</accession>
<dbReference type="PRINTS" id="PR01792">
    <property type="entry name" value="VDCCGAMMA"/>
</dbReference>
<dbReference type="GO" id="GO:0032281">
    <property type="term" value="C:AMPA glutamate receptor complex"/>
    <property type="evidence" value="ECO:0007669"/>
    <property type="project" value="TreeGrafter"/>
</dbReference>
<dbReference type="GO" id="GO:0098943">
    <property type="term" value="P:neurotransmitter receptor transport, postsynaptic endosome to lysosome"/>
    <property type="evidence" value="ECO:0007669"/>
    <property type="project" value="TreeGrafter"/>
</dbReference>
<dbReference type="InterPro" id="IPR008368">
    <property type="entry name" value="VDCC_gsu"/>
</dbReference>
<keyword evidence="4 6" id="KW-1133">Transmembrane helix</keyword>
<dbReference type="PANTHER" id="PTHR12107:SF1">
    <property type="entry name" value="VOLTAGE-DEPENDENT CALCIUM CHANNEL GAMMA-2 SUBUNIT"/>
    <property type="match status" value="1"/>
</dbReference>
<name>A0A091LCD2_CATAU</name>
<keyword evidence="6" id="KW-0851">Voltage-gated channel</keyword>
<evidence type="ECO:0000256" key="4">
    <source>
        <dbReference type="ARBA" id="ARBA00022989"/>
    </source>
</evidence>
<evidence type="ECO:0000256" key="5">
    <source>
        <dbReference type="ARBA" id="ARBA00023136"/>
    </source>
</evidence>
<dbReference type="GO" id="GO:0098839">
    <property type="term" value="C:postsynaptic density membrane"/>
    <property type="evidence" value="ECO:0007669"/>
    <property type="project" value="TreeGrafter"/>
</dbReference>
<dbReference type="GO" id="GO:0019226">
    <property type="term" value="P:transmission of nerve impulse"/>
    <property type="evidence" value="ECO:0007669"/>
    <property type="project" value="TreeGrafter"/>
</dbReference>
<evidence type="ECO:0000256" key="2">
    <source>
        <dbReference type="ARBA" id="ARBA00007111"/>
    </source>
</evidence>
<proteinExistence type="inferred from homology"/>
<dbReference type="GO" id="GO:0098970">
    <property type="term" value="P:postsynaptic neurotransmitter receptor diffusion trapping"/>
    <property type="evidence" value="ECO:0007669"/>
    <property type="project" value="TreeGrafter"/>
</dbReference>
<keyword evidence="6" id="KW-0406">Ion transport</keyword>
<keyword evidence="8" id="KW-1185">Reference proteome</keyword>
<dbReference type="Pfam" id="PF00822">
    <property type="entry name" value="PMP22_Claudin"/>
    <property type="match status" value="1"/>
</dbReference>
<keyword evidence="6" id="KW-0107">Calcium channel</keyword>
<feature type="non-terminal residue" evidence="7">
    <location>
        <position position="1"/>
    </location>
</feature>
<reference evidence="7 8" key="1">
    <citation type="submission" date="2014-04" db="EMBL/GenBank/DDBJ databases">
        <title>Genome evolution of avian class.</title>
        <authorList>
            <person name="Zhang G."/>
            <person name="Li C."/>
        </authorList>
    </citation>
    <scope>NUCLEOTIDE SEQUENCE [LARGE SCALE GENOMIC DNA]</scope>
    <source>
        <strain evidence="7">BGI_N323</strain>
    </source>
</reference>
<dbReference type="InterPro" id="IPR051072">
    <property type="entry name" value="CACNG_subunit"/>
</dbReference>
<evidence type="ECO:0000313" key="7">
    <source>
        <dbReference type="EMBL" id="KFP52780.1"/>
    </source>
</evidence>
<dbReference type="InterPro" id="IPR004031">
    <property type="entry name" value="PMP22/EMP/MP20/Claudin"/>
</dbReference>
<keyword evidence="6" id="KW-0106">Calcium</keyword>
<evidence type="ECO:0000313" key="8">
    <source>
        <dbReference type="Proteomes" id="UP000053745"/>
    </source>
</evidence>
<comment type="subcellular location">
    <subcellularLocation>
        <location evidence="1 6">Membrane</location>
        <topology evidence="1 6">Multi-pass membrane protein</topology>
    </subcellularLocation>
</comment>
<evidence type="ECO:0000256" key="1">
    <source>
        <dbReference type="ARBA" id="ARBA00004141"/>
    </source>
</evidence>
<evidence type="ECO:0000256" key="6">
    <source>
        <dbReference type="RuleBase" id="RU363085"/>
    </source>
</evidence>
<organism evidence="7 8">
    <name type="scientific">Cathartes aura</name>
    <name type="common">Turkey vulture</name>
    <name type="synonym">Vultur aura</name>
    <dbReference type="NCBI Taxonomy" id="43455"/>
    <lineage>
        <taxon>Eukaryota</taxon>
        <taxon>Metazoa</taxon>
        <taxon>Chordata</taxon>
        <taxon>Craniata</taxon>
        <taxon>Vertebrata</taxon>
        <taxon>Euteleostomi</taxon>
        <taxon>Archelosauria</taxon>
        <taxon>Archosauria</taxon>
        <taxon>Dinosauria</taxon>
        <taxon>Saurischia</taxon>
        <taxon>Theropoda</taxon>
        <taxon>Coelurosauria</taxon>
        <taxon>Aves</taxon>
        <taxon>Neognathae</taxon>
        <taxon>Neoaves</taxon>
        <taxon>Telluraves</taxon>
        <taxon>Accipitrimorphae</taxon>
        <taxon>Accipitriformes</taxon>
        <taxon>Cathartidae</taxon>
        <taxon>Cathartes</taxon>
    </lineage>
</organism>
<dbReference type="GO" id="GO:0051968">
    <property type="term" value="P:positive regulation of synaptic transmission, glutamatergic"/>
    <property type="evidence" value="ECO:0007669"/>
    <property type="project" value="TreeGrafter"/>
</dbReference>
<keyword evidence="5 6" id="KW-0472">Membrane</keyword>
<protein>
    <submittedName>
        <fullName evidence="7">Voltage-dependent calcium channel gamma-2 subunit</fullName>
    </submittedName>
</protein>
<feature type="non-terminal residue" evidence="7">
    <location>
        <position position="154"/>
    </location>
</feature>
<keyword evidence="6" id="KW-0407">Ion channel</keyword>
<keyword evidence="6" id="KW-0813">Transport</keyword>
<dbReference type="GO" id="GO:0005245">
    <property type="term" value="F:voltage-gated calcium channel activity"/>
    <property type="evidence" value="ECO:0007669"/>
    <property type="project" value="TreeGrafter"/>
</dbReference>
<sequence length="154" mass="17268">GNFKGLCKQIDHFPEDADYEADTAEYFLRAVRASSIFPILSVILLFMGGLCIAASEFYKTRHNIILSAGIFFVSAGLSNIIGIIVYISANAGDPSKRDSKKNSYSYGRCFHFWEKKMVGVLAVHMFIDRHKQLRANARATDYLQSSAITRIPSY</sequence>
<feature type="transmembrane region" description="Helical" evidence="6">
    <location>
        <begin position="64"/>
        <end position="87"/>
    </location>
</feature>